<dbReference type="Proteomes" id="UP000612233">
    <property type="component" value="Unassembled WGS sequence"/>
</dbReference>
<name>A0A927BFY2_9BACT</name>
<evidence type="ECO:0000256" key="1">
    <source>
        <dbReference type="SAM" id="MobiDB-lite"/>
    </source>
</evidence>
<feature type="transmembrane region" description="Helical" evidence="2">
    <location>
        <begin position="28"/>
        <end position="47"/>
    </location>
</feature>
<organism evidence="3 4">
    <name type="scientific">Hymenobacter montanus</name>
    <dbReference type="NCBI Taxonomy" id="2771359"/>
    <lineage>
        <taxon>Bacteria</taxon>
        <taxon>Pseudomonadati</taxon>
        <taxon>Bacteroidota</taxon>
        <taxon>Cytophagia</taxon>
        <taxon>Cytophagales</taxon>
        <taxon>Hymenobacteraceae</taxon>
        <taxon>Hymenobacter</taxon>
    </lineage>
</organism>
<dbReference type="EMBL" id="JACXAD010000020">
    <property type="protein sequence ID" value="MBD2769459.1"/>
    <property type="molecule type" value="Genomic_DNA"/>
</dbReference>
<evidence type="ECO:0000313" key="3">
    <source>
        <dbReference type="EMBL" id="MBD2769459.1"/>
    </source>
</evidence>
<feature type="transmembrane region" description="Helical" evidence="2">
    <location>
        <begin position="53"/>
        <end position="72"/>
    </location>
</feature>
<accession>A0A927BFY2</accession>
<keyword evidence="2" id="KW-0472">Membrane</keyword>
<evidence type="ECO:0000313" key="4">
    <source>
        <dbReference type="Proteomes" id="UP000612233"/>
    </source>
</evidence>
<proteinExistence type="predicted"/>
<dbReference type="Pfam" id="PF04120">
    <property type="entry name" value="Iron_permease"/>
    <property type="match status" value="1"/>
</dbReference>
<keyword evidence="2" id="KW-1133">Transmembrane helix</keyword>
<sequence>MNPSEIPSNDSFFGRFAERITKFSGSTAAFVGAAGTVVVWAATGPLFHYSETWQLVINTGTTIITFLMVFLIQRAQNKDSLVLHLKLNELIAATRGASNRLINAQDFSEKEIATLHNFYCRLVELAKQDADLGKTHSVEEAEDNHSEKLAAHEE</sequence>
<dbReference type="GO" id="GO:0055085">
    <property type="term" value="P:transmembrane transport"/>
    <property type="evidence" value="ECO:0007669"/>
    <property type="project" value="InterPro"/>
</dbReference>
<keyword evidence="4" id="KW-1185">Reference proteome</keyword>
<dbReference type="RefSeq" id="WP_191006270.1">
    <property type="nucleotide sequence ID" value="NZ_JACXAD010000020.1"/>
</dbReference>
<protein>
    <submittedName>
        <fullName evidence="3">Low affinity iron permease family protein</fullName>
    </submittedName>
</protein>
<reference evidence="3" key="1">
    <citation type="submission" date="2020-09" db="EMBL/GenBank/DDBJ databases">
        <authorList>
            <person name="Kim M.K."/>
        </authorList>
    </citation>
    <scope>NUCLEOTIDE SEQUENCE</scope>
    <source>
        <strain evidence="3">BT664</strain>
    </source>
</reference>
<keyword evidence="2" id="KW-0812">Transmembrane</keyword>
<comment type="caution">
    <text evidence="3">The sequence shown here is derived from an EMBL/GenBank/DDBJ whole genome shotgun (WGS) entry which is preliminary data.</text>
</comment>
<feature type="region of interest" description="Disordered" evidence="1">
    <location>
        <begin position="135"/>
        <end position="154"/>
    </location>
</feature>
<dbReference type="AlphaFoldDB" id="A0A927BFY2"/>
<evidence type="ECO:0000256" key="2">
    <source>
        <dbReference type="SAM" id="Phobius"/>
    </source>
</evidence>
<dbReference type="InterPro" id="IPR007251">
    <property type="entry name" value="Iron_permease_Fet4"/>
</dbReference>
<gene>
    <name evidence="3" type="ORF">IC235_16340</name>
</gene>